<sequence length="49" mass="5785">MERVSDHYATMALTEPQLNQIRQLEEQLRKETNKDVVLIAYEESDHNPT</sequence>
<dbReference type="PIR" id="G83868">
    <property type="entry name" value="G83868"/>
</dbReference>
<evidence type="ECO:0000313" key="2">
    <source>
        <dbReference type="Proteomes" id="UP000001258"/>
    </source>
</evidence>
<evidence type="ECO:0000313" key="1">
    <source>
        <dbReference type="EMBL" id="BAB05470.1"/>
    </source>
</evidence>
<accession>Q9KC23</accession>
<dbReference type="OrthoDB" id="2932812at2"/>
<dbReference type="KEGG" id="bha:BH1751"/>
<gene>
    <name evidence="1" type="ordered locus">BH1751</name>
</gene>
<keyword evidence="2" id="KW-1185">Reference proteome</keyword>
<protein>
    <submittedName>
        <fullName evidence="1">BH1751 protein</fullName>
    </submittedName>
</protein>
<dbReference type="EMBL" id="BA000004">
    <property type="protein sequence ID" value="BAB05470.1"/>
    <property type="molecule type" value="Genomic_DNA"/>
</dbReference>
<dbReference type="RefSeq" id="WP_010897912.1">
    <property type="nucleotide sequence ID" value="NC_002570.2"/>
</dbReference>
<dbReference type="GeneID" id="87599668"/>
<dbReference type="AlphaFoldDB" id="Q9KC23"/>
<organism evidence="1 2">
    <name type="scientific">Halalkalibacterium halodurans (strain ATCC BAA-125 / DSM 18197 / FERM 7344 / JCM 9153 / C-125)</name>
    <name type="common">Bacillus halodurans</name>
    <dbReference type="NCBI Taxonomy" id="272558"/>
    <lineage>
        <taxon>Bacteria</taxon>
        <taxon>Bacillati</taxon>
        <taxon>Bacillota</taxon>
        <taxon>Bacilli</taxon>
        <taxon>Bacillales</taxon>
        <taxon>Bacillaceae</taxon>
        <taxon>Halalkalibacterium (ex Joshi et al. 2022)</taxon>
    </lineage>
</organism>
<reference evidence="1 2" key="1">
    <citation type="journal article" date="2000" name="Nucleic Acids Res.">
        <title>Complete genome sequence of the alkaliphilic bacterium Bacillus halodurans and genomic sequence comparison with Bacillus subtilis.</title>
        <authorList>
            <person name="Takami H."/>
            <person name="Nakasone K."/>
            <person name="Takaki Y."/>
            <person name="Maeno G."/>
            <person name="Sasaki R."/>
            <person name="Masui N."/>
            <person name="Fuji F."/>
            <person name="Hirama C."/>
            <person name="Nakamura Y."/>
            <person name="Ogasawara N."/>
            <person name="Kuhara S."/>
            <person name="Horikoshi K."/>
        </authorList>
    </citation>
    <scope>NUCLEOTIDE SEQUENCE [LARGE SCALE GENOMIC DNA]</scope>
    <source>
        <strain evidence="2">ATCC BAA-125 / DSM 18197 / FERM 7344 / JCM 9153 / C-125</strain>
    </source>
</reference>
<dbReference type="Proteomes" id="UP000001258">
    <property type="component" value="Chromosome"/>
</dbReference>
<name>Q9KC23_HALH5</name>
<proteinExistence type="predicted"/>
<dbReference type="eggNOG" id="ENOG50328V1">
    <property type="taxonomic scope" value="Bacteria"/>
</dbReference>
<dbReference type="HOGENOM" id="CLU_3132295_0_0_9"/>